<keyword evidence="1 2" id="KW-0732">Signal</keyword>
<dbReference type="InterPro" id="IPR004564">
    <property type="entry name" value="OM_lipoprot_carrier_LolA-like"/>
</dbReference>
<accession>A0ABV5ZJV4</accession>
<dbReference type="EMBL" id="JBHLZF010000002">
    <property type="protein sequence ID" value="MFB9897600.1"/>
    <property type="molecule type" value="Genomic_DNA"/>
</dbReference>
<evidence type="ECO:0000313" key="4">
    <source>
        <dbReference type="Proteomes" id="UP001589688"/>
    </source>
</evidence>
<feature type="signal peptide" evidence="2">
    <location>
        <begin position="1"/>
        <end position="21"/>
    </location>
</feature>
<feature type="chain" id="PRO_5045101040" evidence="2">
    <location>
        <begin position="22"/>
        <end position="202"/>
    </location>
</feature>
<dbReference type="Pfam" id="PF16584">
    <property type="entry name" value="LolA_2"/>
    <property type="match status" value="1"/>
</dbReference>
<dbReference type="Proteomes" id="UP001589688">
    <property type="component" value="Unassembled WGS sequence"/>
</dbReference>
<organism evidence="3 4">
    <name type="scientific">Hallella seregens ATCC 51272</name>
    <dbReference type="NCBI Taxonomy" id="1336250"/>
    <lineage>
        <taxon>Bacteria</taxon>
        <taxon>Pseudomonadati</taxon>
        <taxon>Bacteroidota</taxon>
        <taxon>Bacteroidia</taxon>
        <taxon>Bacteroidales</taxon>
        <taxon>Prevotellaceae</taxon>
        <taxon>Hallella</taxon>
    </lineage>
</organism>
<reference evidence="3 4" key="1">
    <citation type="submission" date="2024-09" db="EMBL/GenBank/DDBJ databases">
        <authorList>
            <person name="Sun Q."/>
            <person name="Mori K."/>
        </authorList>
    </citation>
    <scope>NUCLEOTIDE SEQUENCE [LARGE SCALE GENOMIC DNA]</scope>
    <source>
        <strain evidence="3 4">ATCC 51272</strain>
    </source>
</reference>
<dbReference type="CDD" id="cd16325">
    <property type="entry name" value="LolA"/>
    <property type="match status" value="1"/>
</dbReference>
<dbReference type="RefSeq" id="WP_027952291.1">
    <property type="nucleotide sequence ID" value="NZ_JADU01000016.1"/>
</dbReference>
<dbReference type="PANTHER" id="PTHR35869">
    <property type="entry name" value="OUTER-MEMBRANE LIPOPROTEIN CARRIER PROTEIN"/>
    <property type="match status" value="1"/>
</dbReference>
<protein>
    <submittedName>
        <fullName evidence="3">LolA-like putative outer membrane lipoprotein chaperone</fullName>
    </submittedName>
</protein>
<gene>
    <name evidence="3" type="ORF">ACFFK8_07270</name>
</gene>
<name>A0ABV5ZJV4_9BACT</name>
<keyword evidence="4" id="KW-1185">Reference proteome</keyword>
<dbReference type="InterPro" id="IPR029046">
    <property type="entry name" value="LolA/LolB/LppX"/>
</dbReference>
<dbReference type="SUPFAM" id="SSF89392">
    <property type="entry name" value="Prokaryotic lipoproteins and lipoprotein localization factors"/>
    <property type="match status" value="1"/>
</dbReference>
<sequence>MKKTYLLILLSFITLSTFAQRAEEARKVLDKTASFVGNRGGATANFSISGTKISSASGTISIKGNKFYAHTGDATVWYNGKTQWTYLKSTNEVNVTTPTEAQRMRMNPYTFITMYKNGYALSMTQKGTNYQVHMVAQNKQRSVQEVFLTIDSRSYKPSTIKMREGQKWMTISISNFRTGKLSNELFVFKAKDFPSAEVIDLR</sequence>
<evidence type="ECO:0000313" key="3">
    <source>
        <dbReference type="EMBL" id="MFB9897600.1"/>
    </source>
</evidence>
<dbReference type="Gene3D" id="2.50.20.10">
    <property type="entry name" value="Lipoprotein localisation LolA/LolB/LppX"/>
    <property type="match status" value="1"/>
</dbReference>
<dbReference type="PANTHER" id="PTHR35869:SF1">
    <property type="entry name" value="OUTER-MEMBRANE LIPOPROTEIN CARRIER PROTEIN"/>
    <property type="match status" value="1"/>
</dbReference>
<evidence type="ECO:0000256" key="2">
    <source>
        <dbReference type="SAM" id="SignalP"/>
    </source>
</evidence>
<comment type="caution">
    <text evidence="3">The sequence shown here is derived from an EMBL/GenBank/DDBJ whole genome shotgun (WGS) entry which is preliminary data.</text>
</comment>
<proteinExistence type="predicted"/>
<evidence type="ECO:0000256" key="1">
    <source>
        <dbReference type="ARBA" id="ARBA00022729"/>
    </source>
</evidence>